<gene>
    <name evidence="8" type="ORF">M9Y10_041262</name>
</gene>
<evidence type="ECO:0000256" key="2">
    <source>
        <dbReference type="ARBA" id="ARBA00022729"/>
    </source>
</evidence>
<organism evidence="8 9">
    <name type="scientific">Tritrichomonas musculus</name>
    <dbReference type="NCBI Taxonomy" id="1915356"/>
    <lineage>
        <taxon>Eukaryota</taxon>
        <taxon>Metamonada</taxon>
        <taxon>Parabasalia</taxon>
        <taxon>Tritrichomonadida</taxon>
        <taxon>Tritrichomonadidae</taxon>
        <taxon>Tritrichomonas</taxon>
    </lineage>
</organism>
<dbReference type="Gene3D" id="3.30.30.30">
    <property type="match status" value="1"/>
</dbReference>
<dbReference type="Proteomes" id="UP001470230">
    <property type="component" value="Unassembled WGS sequence"/>
</dbReference>
<keyword evidence="4" id="KW-0067">ATP-binding</keyword>
<dbReference type="Gene3D" id="3.30.420.40">
    <property type="match status" value="2"/>
</dbReference>
<accession>A0ABR2K4M4</accession>
<reference evidence="8 9" key="1">
    <citation type="submission" date="2024-04" db="EMBL/GenBank/DDBJ databases">
        <title>Tritrichomonas musculus Genome.</title>
        <authorList>
            <person name="Alves-Ferreira E."/>
            <person name="Grigg M."/>
            <person name="Lorenzi H."/>
            <person name="Galac M."/>
        </authorList>
    </citation>
    <scope>NUCLEOTIDE SEQUENCE [LARGE SCALE GENOMIC DNA]</scope>
    <source>
        <strain evidence="8 9">EAF2021</strain>
    </source>
</reference>
<dbReference type="SUPFAM" id="SSF53067">
    <property type="entry name" value="Actin-like ATPase domain"/>
    <property type="match status" value="2"/>
</dbReference>
<feature type="chain" id="PRO_5046655557" description="DnaK protein" evidence="7">
    <location>
        <begin position="18"/>
        <end position="765"/>
    </location>
</feature>
<dbReference type="SUPFAM" id="SSF100934">
    <property type="entry name" value="Heat shock protein 70kD (HSP70), C-terminal subdomain"/>
    <property type="match status" value="1"/>
</dbReference>
<keyword evidence="5" id="KW-0143">Chaperone</keyword>
<dbReference type="InterPro" id="IPR018181">
    <property type="entry name" value="Heat_shock_70_CS"/>
</dbReference>
<evidence type="ECO:0000313" key="8">
    <source>
        <dbReference type="EMBL" id="KAK8885808.1"/>
    </source>
</evidence>
<dbReference type="PANTHER" id="PTHR45639">
    <property type="entry name" value="HSC70CB, ISOFORM G-RELATED"/>
    <property type="match status" value="1"/>
</dbReference>
<evidence type="ECO:0000256" key="6">
    <source>
        <dbReference type="SAM" id="MobiDB-lite"/>
    </source>
</evidence>
<feature type="signal peptide" evidence="7">
    <location>
        <begin position="1"/>
        <end position="17"/>
    </location>
</feature>
<keyword evidence="9" id="KW-1185">Reference proteome</keyword>
<dbReference type="Gene3D" id="1.20.1270.10">
    <property type="match status" value="1"/>
</dbReference>
<evidence type="ECO:0000256" key="1">
    <source>
        <dbReference type="ARBA" id="ARBA00004319"/>
    </source>
</evidence>
<dbReference type="Pfam" id="PF00012">
    <property type="entry name" value="HSP70"/>
    <property type="match status" value="1"/>
</dbReference>
<comment type="caution">
    <text evidence="8">The sequence shown here is derived from an EMBL/GenBank/DDBJ whole genome shotgun (WGS) entry which is preliminary data.</text>
</comment>
<evidence type="ECO:0000256" key="3">
    <source>
        <dbReference type="ARBA" id="ARBA00022741"/>
    </source>
</evidence>
<evidence type="ECO:0008006" key="10">
    <source>
        <dbReference type="Google" id="ProtNLM"/>
    </source>
</evidence>
<dbReference type="InterPro" id="IPR043129">
    <property type="entry name" value="ATPase_NBD"/>
</dbReference>
<feature type="region of interest" description="Disordered" evidence="6">
    <location>
        <begin position="705"/>
        <end position="765"/>
    </location>
</feature>
<proteinExistence type="predicted"/>
<dbReference type="Gene3D" id="3.90.640.10">
    <property type="entry name" value="Actin, Chain A, domain 4"/>
    <property type="match status" value="1"/>
</dbReference>
<dbReference type="InterPro" id="IPR013126">
    <property type="entry name" value="Hsp_70_fam"/>
</dbReference>
<evidence type="ECO:0000313" key="9">
    <source>
        <dbReference type="Proteomes" id="UP001470230"/>
    </source>
</evidence>
<dbReference type="PROSITE" id="PS01036">
    <property type="entry name" value="HSP70_3"/>
    <property type="match status" value="1"/>
</dbReference>
<comment type="subcellular location">
    <subcellularLocation>
        <location evidence="1">Endoplasmic reticulum lumen</location>
    </subcellularLocation>
</comment>
<protein>
    <recommendedName>
        <fullName evidence="10">DnaK protein</fullName>
    </recommendedName>
</protein>
<evidence type="ECO:0000256" key="5">
    <source>
        <dbReference type="ARBA" id="ARBA00023186"/>
    </source>
</evidence>
<evidence type="ECO:0000256" key="7">
    <source>
        <dbReference type="SAM" id="SignalP"/>
    </source>
</evidence>
<name>A0ABR2K4M4_9EUKA</name>
<keyword evidence="2 7" id="KW-0732">Signal</keyword>
<dbReference type="InterPro" id="IPR029048">
    <property type="entry name" value="HSP70_C_sf"/>
</dbReference>
<dbReference type="EMBL" id="JAPFFF010000007">
    <property type="protein sequence ID" value="KAK8885808.1"/>
    <property type="molecule type" value="Genomic_DNA"/>
</dbReference>
<feature type="compositionally biased region" description="Polar residues" evidence="6">
    <location>
        <begin position="732"/>
        <end position="744"/>
    </location>
</feature>
<evidence type="ECO:0000256" key="4">
    <source>
        <dbReference type="ARBA" id="ARBA00022840"/>
    </source>
</evidence>
<dbReference type="PRINTS" id="PR00301">
    <property type="entry name" value="HEATSHOCK70"/>
</dbReference>
<sequence>MIVFSLLPCFIFSAIFGIDYGSEYIKVSMAHPKHGIHVTLNQQSKRLSPSYFAIWNISNPSYTRINSTEHFNISDLDSLDWGYLDQAKSHSFRFPNNAVKGLTPILGLRHGLKGQEIIALVIRHLLQTVDEGKWKPEDASIVVSVEPRLPREERIGIAEAIALANATLTGIVDSSTAAAHVYALEKLSFFDSKGKTVVFIDIGATHTWTAVYNFSIANNDPSPNVDELAVDFNYTLGGNLMDNELAEFLMKKFYDQYKIEITNPRKKRQFLDEARRAKELLTINKDVTVKIDDVVDEYGLNYHLTRDEFESLILHFNQSLRELYFNVVKKAGLDISQIDSIELIGGISRVPFVMQSLMEVSGMTKLNRTMNSDEAIALGAGYIGASRSTSFLIKKVNIRPFAGVNVTLVREGEVIMELFNETSRTSTPGIFNTTVGDLFKGTFSLECNGVEIFSFNFTERPENITDDMNAFAIFFFDAYTMPNFYSAYVNRTLNVRPEIYPPSWRMNRTEFSDSAYFISRMDEITNERHYLQHVMNDYESYIYSIQDRMEYDKVFKKVLSENDIAELQKTVESHRNWLFNDDSNQEDRNASTFAQRLKDLHAATADAEYRAEQITKRAPSFMKLNITLNNVFNVMTKSWPTKKPWINGTSQWFNVWLDFNSTSSWYKEKYELQSKLNDTQMPIVNYQEIDVRRQRLESLFDIADKMAMPTPTPTPLPTSTNSDESSDEPDNQKSNEPQNENIPTLNDKPIPKKRIDDTGLENNEL</sequence>
<dbReference type="PANTHER" id="PTHR45639:SF3">
    <property type="entry name" value="HYPOXIA UP-REGULATED PROTEIN 1"/>
    <property type="match status" value="1"/>
</dbReference>
<keyword evidence="3" id="KW-0547">Nucleotide-binding</keyword>